<dbReference type="AlphaFoldDB" id="A0A5B9P593"/>
<dbReference type="SUPFAM" id="SSF48452">
    <property type="entry name" value="TPR-like"/>
    <property type="match status" value="1"/>
</dbReference>
<dbReference type="Proteomes" id="UP000322214">
    <property type="component" value="Chromosome"/>
</dbReference>
<organism evidence="2 3">
    <name type="scientific">Mariniblastus fucicola</name>
    <dbReference type="NCBI Taxonomy" id="980251"/>
    <lineage>
        <taxon>Bacteria</taxon>
        <taxon>Pseudomonadati</taxon>
        <taxon>Planctomycetota</taxon>
        <taxon>Planctomycetia</taxon>
        <taxon>Pirellulales</taxon>
        <taxon>Pirellulaceae</taxon>
        <taxon>Mariniblastus</taxon>
    </lineage>
</organism>
<reference evidence="2 3" key="1">
    <citation type="submission" date="2019-08" db="EMBL/GenBank/DDBJ databases">
        <title>Deep-cultivation of Planctomycetes and their phenomic and genomic characterization uncovers novel biology.</title>
        <authorList>
            <person name="Wiegand S."/>
            <person name="Jogler M."/>
            <person name="Boedeker C."/>
            <person name="Pinto D."/>
            <person name="Vollmers J."/>
            <person name="Rivas-Marin E."/>
            <person name="Kohn T."/>
            <person name="Peeters S.H."/>
            <person name="Heuer A."/>
            <person name="Rast P."/>
            <person name="Oberbeckmann S."/>
            <person name="Bunk B."/>
            <person name="Jeske O."/>
            <person name="Meyerdierks A."/>
            <person name="Storesund J.E."/>
            <person name="Kallscheuer N."/>
            <person name="Luecker S."/>
            <person name="Lage O.M."/>
            <person name="Pohl T."/>
            <person name="Merkel B.J."/>
            <person name="Hornburger P."/>
            <person name="Mueller R.-W."/>
            <person name="Bruemmer F."/>
            <person name="Labrenz M."/>
            <person name="Spormann A.M."/>
            <person name="Op den Camp H."/>
            <person name="Overmann J."/>
            <person name="Amann R."/>
            <person name="Jetten M.S.M."/>
            <person name="Mascher T."/>
            <person name="Medema M.H."/>
            <person name="Devos D.P."/>
            <person name="Kaster A.-K."/>
            <person name="Ovreas L."/>
            <person name="Rohde M."/>
            <person name="Galperin M.Y."/>
            <person name="Jogler C."/>
        </authorList>
    </citation>
    <scope>NUCLEOTIDE SEQUENCE [LARGE SCALE GENOMIC DNA]</scope>
    <source>
        <strain evidence="2 3">FC18</strain>
    </source>
</reference>
<evidence type="ECO:0000313" key="2">
    <source>
        <dbReference type="EMBL" id="QEG20669.1"/>
    </source>
</evidence>
<feature type="compositionally biased region" description="Low complexity" evidence="1">
    <location>
        <begin position="675"/>
        <end position="692"/>
    </location>
</feature>
<protein>
    <recommendedName>
        <fullName evidence="4">SEC-C motif protein</fullName>
    </recommendedName>
</protein>
<gene>
    <name evidence="2" type="ORF">MFFC18_05190</name>
</gene>
<dbReference type="Gene3D" id="1.25.40.10">
    <property type="entry name" value="Tetratricopeptide repeat domain"/>
    <property type="match status" value="1"/>
</dbReference>
<keyword evidence="3" id="KW-1185">Reference proteome</keyword>
<dbReference type="RefSeq" id="WP_148618595.1">
    <property type="nucleotide sequence ID" value="NZ_CP042912.1"/>
</dbReference>
<dbReference type="EMBL" id="CP042912">
    <property type="protein sequence ID" value="QEG20669.1"/>
    <property type="molecule type" value="Genomic_DNA"/>
</dbReference>
<evidence type="ECO:0000313" key="3">
    <source>
        <dbReference type="Proteomes" id="UP000322214"/>
    </source>
</evidence>
<evidence type="ECO:0000256" key="1">
    <source>
        <dbReference type="SAM" id="MobiDB-lite"/>
    </source>
</evidence>
<evidence type="ECO:0008006" key="4">
    <source>
        <dbReference type="Google" id="ProtNLM"/>
    </source>
</evidence>
<proteinExistence type="predicted"/>
<sequence length="692" mass="76408">MSIDIYQQCPCHEEKKIKFCCGKAVIEDLNDALAKHHSGQSQAALEQLERAMDTMGPKDCLTTFKTFVQISTQDVDGAEATNEAFLKRCPDHPTGLQHRALIEIMRGEVDQATLTLQDAMDAITGTELPVSLARAFESLGMALVAKQNILAARAHLSFALFLKEEDPRLTQLLHELFNPSGAVMFLKANHQLEPPVEGSEWEKSFTNVHRAVGRGQFRRALGMLLQLNEQYPNQPQITQGIAVVTSMFAPLSAQIAAWRNVASMETTKPKDAIEFHGLAEAIAAMSGSEGYVPVNRSSWEVENFEAISEACISSDSMIPMNPGPDHDPFDEGPAPRAGFLILDKPKLASADNLSLDNIPFSLGEVLLYGKQTDRSTRVEMVCVENARFNEAIGQLKKITGISTDPTTVAFDKVNQGSDAITWNWNLPDDTSREQHKELLGEMKKVALGRWLDLKHEFIDGKSIREVAGDASLEPWVQAKLLHLQQTANGEAFTPEAIDELRTELGIPKLELLAPSEDEFLTPMQICRIDAEKLSDDQLLGYFQIATMTQNFTGLKQLTPELLKREHIEGARRDICHVNMARFSESHEEALDHFAKSRAEAAKLGAPLGILLVAEFEYRLRNGLEDKLDSLLQTIESRHMNEQGVEQELARLFQSLGIHPGALPSSDGEPVEAAATESEPGGSETSSGLWIPD</sequence>
<feature type="region of interest" description="Disordered" evidence="1">
    <location>
        <begin position="660"/>
        <end position="692"/>
    </location>
</feature>
<dbReference type="OrthoDB" id="242313at2"/>
<accession>A0A5B9P593</accession>
<dbReference type="InterPro" id="IPR011990">
    <property type="entry name" value="TPR-like_helical_dom_sf"/>
</dbReference>
<dbReference type="STRING" id="980251.GCA_001642875_02296"/>
<dbReference type="KEGG" id="mff:MFFC18_05190"/>
<name>A0A5B9P593_9BACT</name>